<dbReference type="EC" id="3.1.4.52" evidence="3"/>
<dbReference type="Pfam" id="PF00563">
    <property type="entry name" value="EAL"/>
    <property type="match status" value="1"/>
</dbReference>
<dbReference type="eggNOG" id="COG5001">
    <property type="taxonomic scope" value="Bacteria"/>
</dbReference>
<dbReference type="SUPFAM" id="SSF55781">
    <property type="entry name" value="GAF domain-like"/>
    <property type="match status" value="1"/>
</dbReference>
<dbReference type="AlphaFoldDB" id="U2FXU3"/>
<feature type="domain" description="GGDEF" evidence="2">
    <location>
        <begin position="206"/>
        <end position="339"/>
    </location>
</feature>
<dbReference type="InterPro" id="IPR029787">
    <property type="entry name" value="Nucleotide_cyclase"/>
</dbReference>
<reference evidence="3 4" key="1">
    <citation type="journal article" date="2011" name="J. Bacteriol.">
        <title>Genome sequence of Salinisphaera shabanensis, a gammaproteobacterium from the harsh, variable environment of the brine-seawater interface of the Shaban Deep in the Red Sea.</title>
        <authorList>
            <person name="Antunes A."/>
            <person name="Alam I."/>
            <person name="Bajic V.B."/>
            <person name="Stingl U."/>
        </authorList>
    </citation>
    <scope>NUCLEOTIDE SEQUENCE [LARGE SCALE GENOMIC DNA]</scope>
    <source>
        <strain evidence="3 4">E1L3A</strain>
    </source>
</reference>
<proteinExistence type="predicted"/>
<dbReference type="InterPro" id="IPR003018">
    <property type="entry name" value="GAF"/>
</dbReference>
<reference evidence="3 4" key="2">
    <citation type="journal article" date="2013" name="PLoS ONE">
        <title>INDIGO - INtegrated Data Warehouse of MIcrobial GenOmes with Examples from the Red Sea Extremophiles.</title>
        <authorList>
            <person name="Alam I."/>
            <person name="Antunes A."/>
            <person name="Kamau A.A."/>
            <person name="Ba Alawi W."/>
            <person name="Kalkatawi M."/>
            <person name="Stingl U."/>
            <person name="Bajic V.B."/>
        </authorList>
    </citation>
    <scope>NUCLEOTIDE SEQUENCE [LARGE SCALE GENOMIC DNA]</scope>
    <source>
        <strain evidence="3 4">E1L3A</strain>
    </source>
</reference>
<dbReference type="OrthoDB" id="9804951at2"/>
<dbReference type="SMART" id="SM00267">
    <property type="entry name" value="GGDEF"/>
    <property type="match status" value="1"/>
</dbReference>
<gene>
    <name evidence="3" type="ORF">SSPSH_000368</name>
</gene>
<dbReference type="RefSeq" id="WP_021031292.1">
    <property type="nucleotide sequence ID" value="NZ_AFNV02000002.1"/>
</dbReference>
<dbReference type="Gene3D" id="3.20.20.450">
    <property type="entry name" value="EAL domain"/>
    <property type="match status" value="1"/>
</dbReference>
<dbReference type="SMART" id="SM00052">
    <property type="entry name" value="EAL"/>
    <property type="match status" value="1"/>
</dbReference>
<dbReference type="STRING" id="1033802.SSPSH_000368"/>
<dbReference type="GO" id="GO:0071111">
    <property type="term" value="F:cyclic-guanylate-specific phosphodiesterase activity"/>
    <property type="evidence" value="ECO:0007669"/>
    <property type="project" value="UniProtKB-EC"/>
</dbReference>
<dbReference type="InterPro" id="IPR043128">
    <property type="entry name" value="Rev_trsase/Diguanyl_cyclase"/>
</dbReference>
<dbReference type="Pfam" id="PF00990">
    <property type="entry name" value="GGDEF"/>
    <property type="match status" value="1"/>
</dbReference>
<dbReference type="Pfam" id="PF01590">
    <property type="entry name" value="GAF"/>
    <property type="match status" value="1"/>
</dbReference>
<dbReference type="Proteomes" id="UP000006242">
    <property type="component" value="Unassembled WGS sequence"/>
</dbReference>
<name>U2FXU3_9GAMM</name>
<dbReference type="SMART" id="SM00065">
    <property type="entry name" value="GAF"/>
    <property type="match status" value="1"/>
</dbReference>
<evidence type="ECO:0000313" key="3">
    <source>
        <dbReference type="EMBL" id="ERJ20644.1"/>
    </source>
</evidence>
<dbReference type="PANTHER" id="PTHR33121:SF70">
    <property type="entry name" value="SIGNALING PROTEIN YKOW"/>
    <property type="match status" value="1"/>
</dbReference>
<evidence type="ECO:0000259" key="1">
    <source>
        <dbReference type="PROSITE" id="PS50883"/>
    </source>
</evidence>
<dbReference type="InterPro" id="IPR035919">
    <property type="entry name" value="EAL_sf"/>
</dbReference>
<dbReference type="CDD" id="cd01948">
    <property type="entry name" value="EAL"/>
    <property type="match status" value="1"/>
</dbReference>
<accession>U2FXU3</accession>
<organism evidence="3 4">
    <name type="scientific">Salinisphaera shabanensis E1L3A</name>
    <dbReference type="NCBI Taxonomy" id="1033802"/>
    <lineage>
        <taxon>Bacteria</taxon>
        <taxon>Pseudomonadati</taxon>
        <taxon>Pseudomonadota</taxon>
        <taxon>Gammaproteobacteria</taxon>
        <taxon>Salinisphaerales</taxon>
        <taxon>Salinisphaeraceae</taxon>
        <taxon>Salinisphaera</taxon>
    </lineage>
</organism>
<comment type="caution">
    <text evidence="3">The sequence shown here is derived from an EMBL/GenBank/DDBJ whole genome shotgun (WGS) entry which is preliminary data.</text>
</comment>
<protein>
    <submittedName>
        <fullName evidence="3">C-di-GMP-specific phosphodiesterase protein</fullName>
        <ecNumber evidence="3">3.1.4.52</ecNumber>
    </submittedName>
</protein>
<sequence length="606" mass="67189">MKTALMAQQVGDSGRLRELRSLKLLDTPFEDRFDQYTRLVASVFNVPTALITLVEADRQWFKSMVGFDRRETSIEESFCAHALPLDLLYVPDATVDRRFHDNALVVGEPYIRFYAGAVLRGPSGESLGTLCVIDQRPREFSDVDKWRLLMFAKIVESEINLHQQFDHWSLNLQHSAMYDSVTSLPGRALFEELIGSTWEQASVAAKTLTLVHFHLTNFEVLHSLAGRAGCDYVISTVARRLERNVRGEDRIGMLGPDRLGLAITSGPGVPDESLERVNVLVRTLAKPVEYNGVRLPIELKAGISRAPGDARDMDTLVAHARMAAADVQPGAASVRCYSSDVHLTVARVHERQYRLAEALRTEALDQVYQPIVECSSGRMIGVEALARWNDGEWGAVSPAEFVPIAEADATLRRLLTRCTLNRACKQLAQWRSQFDLGLYVAVNIAGAELYCEDFADMVAGLVEQHQVPASCLVLEITEQSVITDVETAAKTMKALRQQGFRFAIDDFGTGYSSLRYLQQLPLDILKIDRSFTQLITQDTTSHELTVGILQIARTLSLAVVAEGVETAEQYAVLQQLGAGHTQGFLLGRPQSAAAITEQLQALQTSR</sequence>
<dbReference type="InterPro" id="IPR000160">
    <property type="entry name" value="GGDEF_dom"/>
</dbReference>
<dbReference type="Gene3D" id="3.30.70.270">
    <property type="match status" value="1"/>
</dbReference>
<dbReference type="EMBL" id="AFNV02000002">
    <property type="protein sequence ID" value="ERJ20644.1"/>
    <property type="molecule type" value="Genomic_DNA"/>
</dbReference>
<dbReference type="NCBIfam" id="TIGR00254">
    <property type="entry name" value="GGDEF"/>
    <property type="match status" value="1"/>
</dbReference>
<dbReference type="InterPro" id="IPR001633">
    <property type="entry name" value="EAL_dom"/>
</dbReference>
<dbReference type="PROSITE" id="PS50887">
    <property type="entry name" value="GGDEF"/>
    <property type="match status" value="1"/>
</dbReference>
<evidence type="ECO:0000259" key="2">
    <source>
        <dbReference type="PROSITE" id="PS50887"/>
    </source>
</evidence>
<dbReference type="PROSITE" id="PS50883">
    <property type="entry name" value="EAL"/>
    <property type="match status" value="1"/>
</dbReference>
<evidence type="ECO:0000313" key="4">
    <source>
        <dbReference type="Proteomes" id="UP000006242"/>
    </source>
</evidence>
<feature type="domain" description="EAL" evidence="1">
    <location>
        <begin position="348"/>
        <end position="603"/>
    </location>
</feature>
<dbReference type="SUPFAM" id="SSF55073">
    <property type="entry name" value="Nucleotide cyclase"/>
    <property type="match status" value="1"/>
</dbReference>
<dbReference type="PANTHER" id="PTHR33121">
    <property type="entry name" value="CYCLIC DI-GMP PHOSPHODIESTERASE PDEF"/>
    <property type="match status" value="1"/>
</dbReference>
<keyword evidence="4" id="KW-1185">Reference proteome</keyword>
<dbReference type="InterPro" id="IPR029016">
    <property type="entry name" value="GAF-like_dom_sf"/>
</dbReference>
<dbReference type="SUPFAM" id="SSF141868">
    <property type="entry name" value="EAL domain-like"/>
    <property type="match status" value="1"/>
</dbReference>
<dbReference type="Gene3D" id="3.30.450.40">
    <property type="match status" value="1"/>
</dbReference>
<dbReference type="InterPro" id="IPR050706">
    <property type="entry name" value="Cyclic-di-GMP_PDE-like"/>
</dbReference>
<keyword evidence="3" id="KW-0378">Hydrolase</keyword>